<keyword evidence="3" id="KW-1185">Reference proteome</keyword>
<proteinExistence type="predicted"/>
<reference evidence="2 3" key="1">
    <citation type="journal article" date="2021" name="J. Hered.">
        <title>A chromosome-level genome assembly of the parasitoid wasp, Cotesia glomerata (Hymenoptera: Braconidae).</title>
        <authorList>
            <person name="Pinto B.J."/>
            <person name="Weis J.J."/>
            <person name="Gamble T."/>
            <person name="Ode P.J."/>
            <person name="Paul R."/>
            <person name="Zaspel J.M."/>
        </authorList>
    </citation>
    <scope>NUCLEOTIDE SEQUENCE [LARGE SCALE GENOMIC DNA]</scope>
    <source>
        <strain evidence="2">CgM1</strain>
    </source>
</reference>
<dbReference type="EMBL" id="JAHXZJ010001864">
    <property type="protein sequence ID" value="KAH0549711.1"/>
    <property type="molecule type" value="Genomic_DNA"/>
</dbReference>
<feature type="compositionally biased region" description="Polar residues" evidence="1">
    <location>
        <begin position="21"/>
        <end position="44"/>
    </location>
</feature>
<dbReference type="Proteomes" id="UP000826195">
    <property type="component" value="Unassembled WGS sequence"/>
</dbReference>
<feature type="region of interest" description="Disordered" evidence="1">
    <location>
        <begin position="1"/>
        <end position="58"/>
    </location>
</feature>
<sequence>MQMLKHQTLSTTKKSGKRTEVTLSRNKSSSQNQNITDDSSNSAETKSHNYEPKRRKQSTLESCLERSLSFEDGGKNMVAAVRLFLGKDHRIPCLAHCLNLIVDGVLKEISAFSALCDYVKRIIAKILATKSQTNKNTPDMAKWQLRSLKPDRISGELSPDNFYIASGRLASAVNSAVPDNRSRLTGEHIKERVLLMSIPDDYWFE</sequence>
<evidence type="ECO:0000256" key="1">
    <source>
        <dbReference type="SAM" id="MobiDB-lite"/>
    </source>
</evidence>
<evidence type="ECO:0000313" key="2">
    <source>
        <dbReference type="EMBL" id="KAH0549711.1"/>
    </source>
</evidence>
<dbReference type="InterPro" id="IPR012337">
    <property type="entry name" value="RNaseH-like_sf"/>
</dbReference>
<dbReference type="SUPFAM" id="SSF53098">
    <property type="entry name" value="Ribonuclease H-like"/>
    <property type="match status" value="1"/>
</dbReference>
<gene>
    <name evidence="2" type="ORF">KQX54_012871</name>
</gene>
<dbReference type="AlphaFoldDB" id="A0AAV7IET9"/>
<protein>
    <submittedName>
        <fullName evidence="2">Uncharacterized protein</fullName>
    </submittedName>
</protein>
<feature type="compositionally biased region" description="Polar residues" evidence="1">
    <location>
        <begin position="1"/>
        <end position="13"/>
    </location>
</feature>
<comment type="caution">
    <text evidence="2">The sequence shown here is derived from an EMBL/GenBank/DDBJ whole genome shotgun (WGS) entry which is preliminary data.</text>
</comment>
<organism evidence="2 3">
    <name type="scientific">Cotesia glomerata</name>
    <name type="common">Lepidopteran parasitic wasp</name>
    <name type="synonym">Apanteles glomeratus</name>
    <dbReference type="NCBI Taxonomy" id="32391"/>
    <lineage>
        <taxon>Eukaryota</taxon>
        <taxon>Metazoa</taxon>
        <taxon>Ecdysozoa</taxon>
        <taxon>Arthropoda</taxon>
        <taxon>Hexapoda</taxon>
        <taxon>Insecta</taxon>
        <taxon>Pterygota</taxon>
        <taxon>Neoptera</taxon>
        <taxon>Endopterygota</taxon>
        <taxon>Hymenoptera</taxon>
        <taxon>Apocrita</taxon>
        <taxon>Ichneumonoidea</taxon>
        <taxon>Braconidae</taxon>
        <taxon>Microgastrinae</taxon>
        <taxon>Cotesia</taxon>
    </lineage>
</organism>
<accession>A0AAV7IET9</accession>
<evidence type="ECO:0000313" key="3">
    <source>
        <dbReference type="Proteomes" id="UP000826195"/>
    </source>
</evidence>
<name>A0AAV7IET9_COTGL</name>